<evidence type="ECO:0000313" key="1">
    <source>
        <dbReference type="EMBL" id="HFH28025.1"/>
    </source>
</evidence>
<protein>
    <recommendedName>
        <fullName evidence="2">AsmA-like C-terminal domain-containing protein</fullName>
    </recommendedName>
</protein>
<gene>
    <name evidence="1" type="ORF">ENS59_00715</name>
</gene>
<evidence type="ECO:0008006" key="2">
    <source>
        <dbReference type="Google" id="ProtNLM"/>
    </source>
</evidence>
<dbReference type="EMBL" id="DSVL01000020">
    <property type="protein sequence ID" value="HFH28025.1"/>
    <property type="molecule type" value="Genomic_DNA"/>
</dbReference>
<sequence length="760" mass="83561">MESARVVAVGKSKMHIIELSLFAFALAVMALLSTQIKKQLLEASKTIQRTLISRIEDSYGIRITYGSLGPSIFATIDIKDISVHAQDDGHLILQVDRLRLGYSIWQVLQGDFIGSFRSLRAERPIVSIDMVRDQALIQKFTGSSDASEHGGSDFSDMFAKISFTRGIQFQLLKGDLSLTAGTSRFMAHRFNLNGTALKDEFNLKSKLDMVLELPDVFPGPLSSSLEMRGTIGLSTFSGSLKTSLSQVKTSVFSVKKLGVQMAFTKEKLDVYKIRDFLPYTFGLSYVYGDRHVQGNIEFADFSPQALLETQGSLQGLSPWLGIRGSGSVSFDYYLGKDIQYKAALRANIPVPWEHTTAELALTGIGAKLQISGLSLTSSRGTVQYTGSLDLLSRSINGNATLIRVLSPTNVPIDGTFTITTRGTDYYLFGESLSLGDFIFSAIDAHINIGKETYTWDLSALHFINEESYENVRVSRIFSDGVFDPAGNLVQGTLKIDGLDLSSFYRIARTFTGGLPEIPDHNLEPWTVTSELFISSDGKHISYSSPRLIMSDQNNNSVTLIASIAGTERQFSIQDGQLVTQHAKASFNAQADFSDPQNITVRTNLVYEDVAYALDLAILDFTNITLQGSYGLSLSMLQSQDGYWSGYCKADMLPIPVENQRVLLSFDTGFRFLNTSTWVVDLHHLDLRDIPSFTRLPVSLSCAGNANPQGIQLSEIAYEDGGGALKGKLNASWGQDFSNFAISSRLAARLVGLYGREQTNL</sequence>
<comment type="caution">
    <text evidence="1">The sequence shown here is derived from an EMBL/GenBank/DDBJ whole genome shotgun (WGS) entry which is preliminary data.</text>
</comment>
<dbReference type="AlphaFoldDB" id="A0A7C3II77"/>
<accession>A0A7C3II77</accession>
<proteinExistence type="predicted"/>
<organism evidence="1">
    <name type="scientific">Gracilinema caldarium</name>
    <dbReference type="NCBI Taxonomy" id="215591"/>
    <lineage>
        <taxon>Bacteria</taxon>
        <taxon>Pseudomonadati</taxon>
        <taxon>Spirochaetota</taxon>
        <taxon>Spirochaetia</taxon>
        <taxon>Spirochaetales</taxon>
        <taxon>Breznakiellaceae</taxon>
        <taxon>Gracilinema</taxon>
    </lineage>
</organism>
<reference evidence="1" key="1">
    <citation type="journal article" date="2020" name="mSystems">
        <title>Genome- and Community-Level Interaction Insights into Carbon Utilization and Element Cycling Functions of Hydrothermarchaeota in Hydrothermal Sediment.</title>
        <authorList>
            <person name="Zhou Z."/>
            <person name="Liu Y."/>
            <person name="Xu W."/>
            <person name="Pan J."/>
            <person name="Luo Z.H."/>
            <person name="Li M."/>
        </authorList>
    </citation>
    <scope>NUCLEOTIDE SEQUENCE [LARGE SCALE GENOMIC DNA]</scope>
    <source>
        <strain evidence="1">SpSt-503</strain>
    </source>
</reference>
<name>A0A7C3II77_9SPIR</name>